<dbReference type="RefSeq" id="WP_168678449.1">
    <property type="nucleotide sequence ID" value="NZ_JAAXOY010000131.1"/>
</dbReference>
<feature type="domain" description="TerD" evidence="1">
    <location>
        <begin position="1"/>
        <end position="177"/>
    </location>
</feature>
<dbReference type="EMBL" id="JAAXOY010000131">
    <property type="protein sequence ID" value="NKY39317.1"/>
    <property type="molecule type" value="Genomic_DNA"/>
</dbReference>
<evidence type="ECO:0000259" key="1">
    <source>
        <dbReference type="Pfam" id="PF02342"/>
    </source>
</evidence>
<gene>
    <name evidence="2" type="ORF">HGA02_07170</name>
</gene>
<accession>A0ABX1JZ30</accession>
<dbReference type="Gene3D" id="2.60.60.30">
    <property type="entry name" value="sav2460 like domains"/>
    <property type="match status" value="1"/>
</dbReference>
<dbReference type="InterPro" id="IPR003325">
    <property type="entry name" value="TerD"/>
</dbReference>
<dbReference type="PANTHER" id="PTHR32097:SF17">
    <property type="entry name" value="CAMP-BINDING PROTEIN 1-RELATED"/>
    <property type="match status" value="1"/>
</dbReference>
<proteinExistence type="predicted"/>
<evidence type="ECO:0000313" key="2">
    <source>
        <dbReference type="EMBL" id="NKY39317.1"/>
    </source>
</evidence>
<protein>
    <submittedName>
        <fullName evidence="2">TerD family protein</fullName>
    </submittedName>
</protein>
<sequence length="192" mass="20258">MSVNLTKGQTVSLTKSDGGTLTQVRMGLGWDAIKVKGLFGRAKEKSVDLDASALLFDANGALVDQVWFSQLASKDGAVQHTGDNRTGAGDGDDESIRVALTGVNPAVKTLVFVVNSYTGETFAQIENAFCRLIDETTGQEVARYDLSGSGSHTAQIMAKVTRDGAGWSMTALGVRTSGRTIKDMLPAVSQVL</sequence>
<evidence type="ECO:0000313" key="3">
    <source>
        <dbReference type="Proteomes" id="UP000777774"/>
    </source>
</evidence>
<comment type="caution">
    <text evidence="2">The sequence shown here is derived from an EMBL/GenBank/DDBJ whole genome shotgun (WGS) entry which is preliminary data.</text>
</comment>
<dbReference type="Pfam" id="PF02342">
    <property type="entry name" value="TerD"/>
    <property type="match status" value="1"/>
</dbReference>
<keyword evidence="3" id="KW-1185">Reference proteome</keyword>
<reference evidence="2 3" key="1">
    <citation type="submission" date="2020-04" db="EMBL/GenBank/DDBJ databases">
        <title>MicrobeNet Type strains.</title>
        <authorList>
            <person name="Nicholson A.C."/>
        </authorList>
    </citation>
    <scope>NUCLEOTIDE SEQUENCE [LARGE SCALE GENOMIC DNA]</scope>
    <source>
        <strain evidence="2 3">ATCC BAA-787</strain>
    </source>
</reference>
<dbReference type="CDD" id="cd06974">
    <property type="entry name" value="TerD_like"/>
    <property type="match status" value="1"/>
</dbReference>
<dbReference type="PANTHER" id="PTHR32097">
    <property type="entry name" value="CAMP-BINDING PROTEIN 1-RELATED"/>
    <property type="match status" value="1"/>
</dbReference>
<name>A0ABX1JZ30_9CELL</name>
<organism evidence="2 3">
    <name type="scientific">Cellulomonas septica</name>
    <dbReference type="NCBI Taxonomy" id="285080"/>
    <lineage>
        <taxon>Bacteria</taxon>
        <taxon>Bacillati</taxon>
        <taxon>Actinomycetota</taxon>
        <taxon>Actinomycetes</taxon>
        <taxon>Micrococcales</taxon>
        <taxon>Cellulomonadaceae</taxon>
        <taxon>Cellulomonas</taxon>
    </lineage>
</organism>
<dbReference type="InterPro" id="IPR051324">
    <property type="entry name" value="Stress/Tellurium_Resist"/>
</dbReference>
<dbReference type="Proteomes" id="UP000777774">
    <property type="component" value="Unassembled WGS sequence"/>
</dbReference>